<dbReference type="EMBL" id="CP015614">
    <property type="protein sequence ID" value="ANF55284.1"/>
    <property type="molecule type" value="Genomic_DNA"/>
</dbReference>
<dbReference type="OrthoDB" id="7205407at2"/>
<organism evidence="3 4">
    <name type="scientific">Brevundimonas naejangsanensis</name>
    <dbReference type="NCBI Taxonomy" id="588932"/>
    <lineage>
        <taxon>Bacteria</taxon>
        <taxon>Pseudomonadati</taxon>
        <taxon>Pseudomonadota</taxon>
        <taxon>Alphaproteobacteria</taxon>
        <taxon>Caulobacterales</taxon>
        <taxon>Caulobacteraceae</taxon>
        <taxon>Brevundimonas</taxon>
    </lineage>
</organism>
<evidence type="ECO:0000313" key="3">
    <source>
        <dbReference type="EMBL" id="ANF55284.1"/>
    </source>
</evidence>
<feature type="compositionally biased region" description="Basic and acidic residues" evidence="1">
    <location>
        <begin position="1"/>
        <end position="20"/>
    </location>
</feature>
<protein>
    <submittedName>
        <fullName evidence="3">Uncharacterized protein</fullName>
    </submittedName>
</protein>
<feature type="region of interest" description="Disordered" evidence="1">
    <location>
        <begin position="62"/>
        <end position="101"/>
    </location>
</feature>
<sequence>MTHQDPHSHSADAVETHHPVEAQYVRQGRGGRRILMLLIVSAGAAAVLLLGIWAVNNAGLRRTSEEASMTPEPPPVVDADRTARSAGPEAAPPPVDASPAT</sequence>
<keyword evidence="2" id="KW-0472">Membrane</keyword>
<evidence type="ECO:0000256" key="2">
    <source>
        <dbReference type="SAM" id="Phobius"/>
    </source>
</evidence>
<evidence type="ECO:0000256" key="1">
    <source>
        <dbReference type="SAM" id="MobiDB-lite"/>
    </source>
</evidence>
<feature type="transmembrane region" description="Helical" evidence="2">
    <location>
        <begin position="34"/>
        <end position="55"/>
    </location>
</feature>
<gene>
    <name evidence="3" type="ORF">DA69_11310</name>
</gene>
<keyword evidence="4" id="KW-1185">Reference proteome</keyword>
<reference evidence="3 4" key="1">
    <citation type="journal article" date="2014" name="Genome Announc.">
        <title>Genome Sequence of a Promising Hydrogen-Producing Facultative Anaerobic Bacterium, Brevundimonas naejangsanensis Strain B1.</title>
        <authorList>
            <person name="Su H."/>
            <person name="Zhang T."/>
            <person name="Bao M."/>
            <person name="Jiang Y."/>
            <person name="Wang Y."/>
            <person name="Tan T."/>
        </authorList>
    </citation>
    <scope>NUCLEOTIDE SEQUENCE [LARGE SCALE GENOMIC DNA]</scope>
    <source>
        <strain evidence="3 4">B1</strain>
    </source>
</reference>
<proteinExistence type="predicted"/>
<keyword evidence="2" id="KW-1133">Transmembrane helix</keyword>
<dbReference type="Proteomes" id="UP000077603">
    <property type="component" value="Chromosome"/>
</dbReference>
<dbReference type="AlphaFoldDB" id="A0A172Y7T8"/>
<feature type="compositionally biased region" description="Pro residues" evidence="1">
    <location>
        <begin position="90"/>
        <end position="101"/>
    </location>
</feature>
<dbReference type="RefSeq" id="WP_025976933.1">
    <property type="nucleotide sequence ID" value="NZ_CP015614.1"/>
</dbReference>
<evidence type="ECO:0000313" key="4">
    <source>
        <dbReference type="Proteomes" id="UP000077603"/>
    </source>
</evidence>
<name>A0A172Y7T8_9CAUL</name>
<accession>A0A172Y7T8</accession>
<feature type="region of interest" description="Disordered" evidence="1">
    <location>
        <begin position="1"/>
        <end position="21"/>
    </location>
</feature>
<dbReference type="KEGG" id="bne:DA69_11310"/>
<keyword evidence="2" id="KW-0812">Transmembrane</keyword>